<dbReference type="GeneID" id="33332005"/>
<gene>
    <name evidence="2" type="ORF">A3K92_05595</name>
</gene>
<protein>
    <submittedName>
        <fullName evidence="2">Peptidase M28</fullName>
    </submittedName>
</protein>
<dbReference type="EMBL" id="CP014855">
    <property type="protein sequence ID" value="ASJ00988.1"/>
    <property type="molecule type" value="Genomic_DNA"/>
</dbReference>
<dbReference type="GO" id="GO:0006508">
    <property type="term" value="P:proteolysis"/>
    <property type="evidence" value="ECO:0007669"/>
    <property type="project" value="InterPro"/>
</dbReference>
<dbReference type="SUPFAM" id="SSF53187">
    <property type="entry name" value="Zn-dependent exopeptidases"/>
    <property type="match status" value="1"/>
</dbReference>
<dbReference type="PANTHER" id="PTHR12147:SF26">
    <property type="entry name" value="PEPTIDASE M28 DOMAIN-CONTAINING PROTEIN"/>
    <property type="match status" value="1"/>
</dbReference>
<organism evidence="2 3">
    <name type="scientific">Thermococcus gorgonarius</name>
    <dbReference type="NCBI Taxonomy" id="71997"/>
    <lineage>
        <taxon>Archaea</taxon>
        <taxon>Methanobacteriati</taxon>
        <taxon>Methanobacteriota</taxon>
        <taxon>Thermococci</taxon>
        <taxon>Thermococcales</taxon>
        <taxon>Thermococcaceae</taxon>
        <taxon>Thermococcus</taxon>
    </lineage>
</organism>
<proteinExistence type="predicted"/>
<dbReference type="Proteomes" id="UP000250134">
    <property type="component" value="Chromosome"/>
</dbReference>
<evidence type="ECO:0000313" key="3">
    <source>
        <dbReference type="Proteomes" id="UP000250134"/>
    </source>
</evidence>
<dbReference type="Gene3D" id="3.40.630.10">
    <property type="entry name" value="Zn peptidases"/>
    <property type="match status" value="1"/>
</dbReference>
<sequence>MYESAEKLKPERILHRVEELTQFHRIQGSRGLVDAVEYLRDELSNIGLSPKTHYEKYDGKSWYLTLQSPIAWDLLEGEVRFNEKTLSSEETPLVVMAHSPPGEGEAEIVPILNDSDWEQAHEKVVLVGKNWRKAYRKANEIGAVAFVSYREGTDNAVPYIGLFLTKEDLKWAKIPAFAVPESWAKKMISDYLSGKKPRLSFRAVTEIKSSEKLPILYTEIGEPPFILLTAHVCHPKPGANDNASGSAMLVELAEILSKVYKSDFRFGFAFLWIPEYYGSQAFIGRKGESNDYYSAINLDMVGGSEDRSGSTIMLVRTPLSRFSIVSGVLEYFLQRHNVSSKKSLSGSGIPAVKVRAYPYEMGSDHDVFNFFGIPAVMPITWPDRFYHSNMDTPEKLSMESLAIIGRSVLSSVIFLASEDEKKLRRFARGYSLKYLGELAMERETETAERLVMLGLSRDSKFIGMDIGYEFEKTPWLRWRLRGRISEDVIKNKAPRKLDEFEKLTEDRKTLLHLHELVMLGELLPRDEAYKALSEEYGGIEKSKLEVLITLLEKAKIIETV</sequence>
<accession>A0A2Z2MGB6</accession>
<evidence type="ECO:0000259" key="1">
    <source>
        <dbReference type="Pfam" id="PF04389"/>
    </source>
</evidence>
<dbReference type="InterPro" id="IPR007484">
    <property type="entry name" value="Peptidase_M28"/>
</dbReference>
<dbReference type="Gene3D" id="3.50.30.30">
    <property type="match status" value="1"/>
</dbReference>
<evidence type="ECO:0000313" key="2">
    <source>
        <dbReference type="EMBL" id="ASJ00988.1"/>
    </source>
</evidence>
<dbReference type="Pfam" id="PF04389">
    <property type="entry name" value="Peptidase_M28"/>
    <property type="match status" value="1"/>
</dbReference>
<name>A0A2Z2MGB6_THEGO</name>
<dbReference type="AlphaFoldDB" id="A0A2Z2MGB6"/>
<dbReference type="PANTHER" id="PTHR12147">
    <property type="entry name" value="METALLOPEPTIDASE M28 FAMILY MEMBER"/>
    <property type="match status" value="1"/>
</dbReference>
<dbReference type="KEGG" id="tgg:A3K92_05595"/>
<reference evidence="2 3" key="1">
    <citation type="submission" date="2016-03" db="EMBL/GenBank/DDBJ databases">
        <title>Complete genome sequence of Thermococcus gorgonarius.</title>
        <authorList>
            <person name="Oger P.M."/>
        </authorList>
    </citation>
    <scope>NUCLEOTIDE SEQUENCE [LARGE SCALE GENOMIC DNA]</scope>
    <source>
        <strain evidence="2 3">W-12</strain>
    </source>
</reference>
<dbReference type="RefSeq" id="WP_088885327.1">
    <property type="nucleotide sequence ID" value="NZ_CP014855.1"/>
</dbReference>
<dbReference type="GO" id="GO:0008235">
    <property type="term" value="F:metalloexopeptidase activity"/>
    <property type="evidence" value="ECO:0007669"/>
    <property type="project" value="InterPro"/>
</dbReference>
<feature type="domain" description="Peptidase M28" evidence="1">
    <location>
        <begin position="225"/>
        <end position="410"/>
    </location>
</feature>
<dbReference type="OrthoDB" id="18376at2157"/>
<dbReference type="InterPro" id="IPR045175">
    <property type="entry name" value="M28_fam"/>
</dbReference>
<keyword evidence="3" id="KW-1185">Reference proteome</keyword>